<protein>
    <submittedName>
        <fullName evidence="1">Uncharacterized protein</fullName>
    </submittedName>
</protein>
<sequence length="63" mass="7488">MIKKWMPKIVSSDHEIERDREIKEIRTRIVERLEEEKQNFIFHPSGGKILNLAISIVKEELEG</sequence>
<organism evidence="1">
    <name type="scientific">viral metagenome</name>
    <dbReference type="NCBI Taxonomy" id="1070528"/>
    <lineage>
        <taxon>unclassified sequences</taxon>
        <taxon>metagenomes</taxon>
        <taxon>organismal metagenomes</taxon>
    </lineage>
</organism>
<dbReference type="AlphaFoldDB" id="A0A6M3XY26"/>
<evidence type="ECO:0000313" key="1">
    <source>
        <dbReference type="EMBL" id="QJI02762.1"/>
    </source>
</evidence>
<dbReference type="EMBL" id="MT145028">
    <property type="protein sequence ID" value="QJI02762.1"/>
    <property type="molecule type" value="Genomic_DNA"/>
</dbReference>
<reference evidence="1" key="1">
    <citation type="submission" date="2020-03" db="EMBL/GenBank/DDBJ databases">
        <title>The deep terrestrial virosphere.</title>
        <authorList>
            <person name="Holmfeldt K."/>
            <person name="Nilsson E."/>
            <person name="Simone D."/>
            <person name="Lopez-Fernandez M."/>
            <person name="Wu X."/>
            <person name="de Brujin I."/>
            <person name="Lundin D."/>
            <person name="Andersson A."/>
            <person name="Bertilsson S."/>
            <person name="Dopson M."/>
        </authorList>
    </citation>
    <scope>NUCLEOTIDE SEQUENCE</scope>
    <source>
        <strain evidence="1">TM448B03609</strain>
    </source>
</reference>
<name>A0A6M3XY26_9ZZZZ</name>
<gene>
    <name evidence="1" type="ORF">TM448B03609_0009</name>
</gene>
<accession>A0A6M3XY26</accession>
<proteinExistence type="predicted"/>